<sequence length="305" mass="33177">AEGEQLLRCRAHRAPPPGAPGGRTGRAHRATAARGEAGHTSVSQRSGKQAWWRKSLNIDEFPTQWREGGHRMAPGGSKSVRGGAAGGRRRRDGRTPDGTWRKRGSWRWHGGQPKEAQQVAEKGETGGHLMAEAVGGGVAGGRRRRDRRAPDGASASGRSEAAKGGKGKVSGRFDGHIKAKSLQVLQRAHGNKVSMGDKGITESASVVTSQSVEECFNRLFEEKHLRYGVKTMGVEKTGSTTSTSNLCCAPYHSTRKRENSSNSIHFTPNLITCHPQNGSMWKILKLSTLIILDECYQRKPKRCQK</sequence>
<keyword evidence="3" id="KW-1185">Reference proteome</keyword>
<feature type="region of interest" description="Disordered" evidence="1">
    <location>
        <begin position="66"/>
        <end position="114"/>
    </location>
</feature>
<name>A0A8H7ZU12_9FUNG</name>
<dbReference type="AlphaFoldDB" id="A0A8H7ZU12"/>
<feature type="region of interest" description="Disordered" evidence="1">
    <location>
        <begin position="132"/>
        <end position="173"/>
    </location>
</feature>
<dbReference type="Proteomes" id="UP000673691">
    <property type="component" value="Unassembled WGS sequence"/>
</dbReference>
<evidence type="ECO:0000313" key="2">
    <source>
        <dbReference type="EMBL" id="KAG5459449.1"/>
    </source>
</evidence>
<dbReference type="EMBL" id="JAEFCI010006830">
    <property type="protein sequence ID" value="KAG5459449.1"/>
    <property type="molecule type" value="Genomic_DNA"/>
</dbReference>
<feature type="non-terminal residue" evidence="2">
    <location>
        <position position="1"/>
    </location>
</feature>
<evidence type="ECO:0000256" key="1">
    <source>
        <dbReference type="SAM" id="MobiDB-lite"/>
    </source>
</evidence>
<feature type="region of interest" description="Disordered" evidence="1">
    <location>
        <begin position="1"/>
        <end position="49"/>
    </location>
</feature>
<reference evidence="2 3" key="1">
    <citation type="journal article" name="Sci. Rep.">
        <title>Genome-scale phylogenetic analyses confirm Olpidium as the closest living zoosporic fungus to the non-flagellated, terrestrial fungi.</title>
        <authorList>
            <person name="Chang Y."/>
            <person name="Rochon D."/>
            <person name="Sekimoto S."/>
            <person name="Wang Y."/>
            <person name="Chovatia M."/>
            <person name="Sandor L."/>
            <person name="Salamov A."/>
            <person name="Grigoriev I.V."/>
            <person name="Stajich J.E."/>
            <person name="Spatafora J.W."/>
        </authorList>
    </citation>
    <scope>NUCLEOTIDE SEQUENCE [LARGE SCALE GENOMIC DNA]</scope>
    <source>
        <strain evidence="2">S191</strain>
    </source>
</reference>
<proteinExistence type="predicted"/>
<protein>
    <submittedName>
        <fullName evidence="2">Uncharacterized protein</fullName>
    </submittedName>
</protein>
<gene>
    <name evidence="2" type="ORF">BJ554DRAFT_148</name>
</gene>
<accession>A0A8H7ZU12</accession>
<evidence type="ECO:0000313" key="3">
    <source>
        <dbReference type="Proteomes" id="UP000673691"/>
    </source>
</evidence>
<comment type="caution">
    <text evidence="2">The sequence shown here is derived from an EMBL/GenBank/DDBJ whole genome shotgun (WGS) entry which is preliminary data.</text>
</comment>
<organism evidence="2 3">
    <name type="scientific">Olpidium bornovanus</name>
    <dbReference type="NCBI Taxonomy" id="278681"/>
    <lineage>
        <taxon>Eukaryota</taxon>
        <taxon>Fungi</taxon>
        <taxon>Fungi incertae sedis</taxon>
        <taxon>Olpidiomycota</taxon>
        <taxon>Olpidiomycotina</taxon>
        <taxon>Olpidiomycetes</taxon>
        <taxon>Olpidiales</taxon>
        <taxon>Olpidiaceae</taxon>
        <taxon>Olpidium</taxon>
    </lineage>
</organism>